<name>V4H0J6_PSEL2</name>
<comment type="caution">
    <text evidence="1">The sequence shown here is derived from an EMBL/GenBank/DDBJ whole genome shotgun (WGS) entry which is preliminary data.</text>
</comment>
<sequence>MQCFEFEIFADYFQFYVQDDNKSVTVIIQANKSAKNIVIFDTI</sequence>
<dbReference type="AlphaFoldDB" id="V4H0J6"/>
<gene>
    <name evidence="1" type="ORF">PL2TA16_01332</name>
</gene>
<dbReference type="EMBL" id="AUSV01000133">
    <property type="protein sequence ID" value="ESP90941.1"/>
    <property type="molecule type" value="Genomic_DNA"/>
</dbReference>
<accession>V4H0J6</accession>
<protein>
    <submittedName>
        <fullName evidence="1">Uncharacterized protein</fullName>
    </submittedName>
</protein>
<reference evidence="1 2" key="1">
    <citation type="submission" date="2013-07" db="EMBL/GenBank/DDBJ databases">
        <title>Draft genome sequence of Pseudoalteromonas luteoviolacea 2ta16.</title>
        <authorList>
            <person name="Allen E.E."/>
            <person name="Azam F."/>
            <person name="Podell S."/>
        </authorList>
    </citation>
    <scope>NUCLEOTIDE SEQUENCE [LARGE SCALE GENOMIC DNA]</scope>
    <source>
        <strain evidence="1 2">2ta16</strain>
    </source>
</reference>
<organism evidence="1 2">
    <name type="scientific">Pseudoalteromonas luteoviolacea (strain 2ta16)</name>
    <dbReference type="NCBI Taxonomy" id="1353533"/>
    <lineage>
        <taxon>Bacteria</taxon>
        <taxon>Pseudomonadati</taxon>
        <taxon>Pseudomonadota</taxon>
        <taxon>Gammaproteobacteria</taxon>
        <taxon>Alteromonadales</taxon>
        <taxon>Pseudoalteromonadaceae</taxon>
        <taxon>Pseudoalteromonas</taxon>
    </lineage>
</organism>
<evidence type="ECO:0000313" key="2">
    <source>
        <dbReference type="Proteomes" id="UP000017820"/>
    </source>
</evidence>
<evidence type="ECO:0000313" key="1">
    <source>
        <dbReference type="EMBL" id="ESP90941.1"/>
    </source>
</evidence>
<proteinExistence type="predicted"/>
<dbReference type="Proteomes" id="UP000017820">
    <property type="component" value="Unassembled WGS sequence"/>
</dbReference>